<keyword evidence="1" id="KW-0812">Transmembrane</keyword>
<evidence type="ECO:0000313" key="2">
    <source>
        <dbReference type="EMBL" id="PTX54124.1"/>
    </source>
</evidence>
<comment type="caution">
    <text evidence="2">The sequence shown here is derived from an EMBL/GenBank/DDBJ whole genome shotgun (WGS) entry which is preliminary data.</text>
</comment>
<organism evidence="2 3">
    <name type="scientific">Litoreibacter ponti</name>
    <dbReference type="NCBI Taxonomy" id="1510457"/>
    <lineage>
        <taxon>Bacteria</taxon>
        <taxon>Pseudomonadati</taxon>
        <taxon>Pseudomonadota</taxon>
        <taxon>Alphaproteobacteria</taxon>
        <taxon>Rhodobacterales</taxon>
        <taxon>Roseobacteraceae</taxon>
        <taxon>Litoreibacter</taxon>
    </lineage>
</organism>
<name>A0A2T6BDL6_9RHOB</name>
<accession>A0A2T6BDL6</accession>
<protein>
    <recommendedName>
        <fullName evidence="4">DoxX-like protein</fullName>
    </recommendedName>
</protein>
<sequence>MSGLTAYRRILAIAFLMIGLISIFAPARFASLYGLDFASPVGAASLAAILGGGELAIGLALAAPRYVGLTETGIIRFVALLLACVAATRLLWLAVFGVWSVGILAELALELIVIGLAIWLLRGRTVPA</sequence>
<keyword evidence="1" id="KW-0472">Membrane</keyword>
<feature type="transmembrane region" description="Helical" evidence="1">
    <location>
        <begin position="74"/>
        <end position="92"/>
    </location>
</feature>
<feature type="transmembrane region" description="Helical" evidence="1">
    <location>
        <begin position="41"/>
        <end position="62"/>
    </location>
</feature>
<evidence type="ECO:0000313" key="3">
    <source>
        <dbReference type="Proteomes" id="UP000243978"/>
    </source>
</evidence>
<evidence type="ECO:0008006" key="4">
    <source>
        <dbReference type="Google" id="ProtNLM"/>
    </source>
</evidence>
<gene>
    <name evidence="2" type="ORF">C8N43_2930</name>
</gene>
<evidence type="ECO:0000256" key="1">
    <source>
        <dbReference type="SAM" id="Phobius"/>
    </source>
</evidence>
<feature type="transmembrane region" description="Helical" evidence="1">
    <location>
        <begin position="12"/>
        <end position="35"/>
    </location>
</feature>
<dbReference type="RefSeq" id="WP_107846487.1">
    <property type="nucleotide sequence ID" value="NZ_QBKS01000002.1"/>
</dbReference>
<reference evidence="2 3" key="1">
    <citation type="submission" date="2018-04" db="EMBL/GenBank/DDBJ databases">
        <title>Genomic Encyclopedia of Archaeal and Bacterial Type Strains, Phase II (KMG-II): from individual species to whole genera.</title>
        <authorList>
            <person name="Goeker M."/>
        </authorList>
    </citation>
    <scope>NUCLEOTIDE SEQUENCE [LARGE SCALE GENOMIC DNA]</scope>
    <source>
        <strain evidence="2 3">DSM 100977</strain>
    </source>
</reference>
<dbReference type="Proteomes" id="UP000243978">
    <property type="component" value="Unassembled WGS sequence"/>
</dbReference>
<keyword evidence="1" id="KW-1133">Transmembrane helix</keyword>
<feature type="transmembrane region" description="Helical" evidence="1">
    <location>
        <begin position="98"/>
        <end position="121"/>
    </location>
</feature>
<dbReference type="AlphaFoldDB" id="A0A2T6BDL6"/>
<proteinExistence type="predicted"/>
<dbReference type="EMBL" id="QBKS01000002">
    <property type="protein sequence ID" value="PTX54124.1"/>
    <property type="molecule type" value="Genomic_DNA"/>
</dbReference>
<keyword evidence="3" id="KW-1185">Reference proteome</keyword>